<name>A0A0F9HLZ0_9ZZZZ</name>
<organism evidence="1">
    <name type="scientific">marine sediment metagenome</name>
    <dbReference type="NCBI Taxonomy" id="412755"/>
    <lineage>
        <taxon>unclassified sequences</taxon>
        <taxon>metagenomes</taxon>
        <taxon>ecological metagenomes</taxon>
    </lineage>
</organism>
<gene>
    <name evidence="1" type="ORF">LCGC14_1688620</name>
</gene>
<protein>
    <submittedName>
        <fullName evidence="1">Uncharacterized protein</fullName>
    </submittedName>
</protein>
<feature type="non-terminal residue" evidence="1">
    <location>
        <position position="1"/>
    </location>
</feature>
<dbReference type="EMBL" id="LAZR01014735">
    <property type="protein sequence ID" value="KKM16167.1"/>
    <property type="molecule type" value="Genomic_DNA"/>
</dbReference>
<reference evidence="1" key="1">
    <citation type="journal article" date="2015" name="Nature">
        <title>Complex archaea that bridge the gap between prokaryotes and eukaryotes.</title>
        <authorList>
            <person name="Spang A."/>
            <person name="Saw J.H."/>
            <person name="Jorgensen S.L."/>
            <person name="Zaremba-Niedzwiedzka K."/>
            <person name="Martijn J."/>
            <person name="Lind A.E."/>
            <person name="van Eijk R."/>
            <person name="Schleper C."/>
            <person name="Guy L."/>
            <person name="Ettema T.J."/>
        </authorList>
    </citation>
    <scope>NUCLEOTIDE SEQUENCE</scope>
</reference>
<proteinExistence type="predicted"/>
<comment type="caution">
    <text evidence="1">The sequence shown here is derived from an EMBL/GenBank/DDBJ whole genome shotgun (WGS) entry which is preliminary data.</text>
</comment>
<evidence type="ECO:0000313" key="1">
    <source>
        <dbReference type="EMBL" id="KKM16167.1"/>
    </source>
</evidence>
<accession>A0A0F9HLZ0</accession>
<dbReference type="AlphaFoldDB" id="A0A0F9HLZ0"/>
<sequence>TEMLDASGKLKRDDLIEGEATTRTISDKSRPVYYNASEYGCRYSDDVKETEICGNFIVTKADFPYTKKEEEMEISTVGVNNRLMISELNQKIHILENELCSTSNNSYSWCNQEYYCSTKTERTETCVCISGTRCYYETCGSSPWGVCQLGVWVKK</sequence>